<dbReference type="AlphaFoldDB" id="A0A6I3QDW0"/>
<dbReference type="InterPro" id="IPR051917">
    <property type="entry name" value="Transposase-Integrase"/>
</dbReference>
<comment type="caution">
    <text evidence="3">The sequence shown here is derived from an EMBL/GenBank/DDBJ whole genome shotgun (WGS) entry which is preliminary data.</text>
</comment>
<dbReference type="InterPro" id="IPR053392">
    <property type="entry name" value="Transposase_IS30-like"/>
</dbReference>
<dbReference type="Gene3D" id="1.10.10.60">
    <property type="entry name" value="Homeodomain-like"/>
    <property type="match status" value="1"/>
</dbReference>
<feature type="compositionally biased region" description="Basic residues" evidence="2">
    <location>
        <begin position="59"/>
        <end position="69"/>
    </location>
</feature>
<evidence type="ECO:0000313" key="4">
    <source>
        <dbReference type="Proteomes" id="UP000449193"/>
    </source>
</evidence>
<dbReference type="GO" id="GO:0032196">
    <property type="term" value="P:transposition"/>
    <property type="evidence" value="ECO:0007669"/>
    <property type="project" value="TreeGrafter"/>
</dbReference>
<dbReference type="EMBL" id="WMZR01000065">
    <property type="protein sequence ID" value="MTS53285.1"/>
    <property type="molecule type" value="Genomic_DNA"/>
</dbReference>
<dbReference type="InterPro" id="IPR001584">
    <property type="entry name" value="Integrase_cat-core"/>
</dbReference>
<reference evidence="3 4" key="1">
    <citation type="journal article" date="2019" name="Nat. Med.">
        <title>A library of human gut bacterial isolates paired with longitudinal multiomics data enables mechanistic microbiome research.</title>
        <authorList>
            <person name="Poyet M."/>
            <person name="Groussin M."/>
            <person name="Gibbons S.M."/>
            <person name="Avila-Pacheco J."/>
            <person name="Jiang X."/>
            <person name="Kearney S.M."/>
            <person name="Perrotta A.R."/>
            <person name="Berdy B."/>
            <person name="Zhao S."/>
            <person name="Lieberman T.D."/>
            <person name="Swanson P.K."/>
            <person name="Smith M."/>
            <person name="Roesemann S."/>
            <person name="Alexander J.E."/>
            <person name="Rich S.A."/>
            <person name="Livny J."/>
            <person name="Vlamakis H."/>
            <person name="Clish C."/>
            <person name="Bullock K."/>
            <person name="Deik A."/>
            <person name="Scott J."/>
            <person name="Pierce K.A."/>
            <person name="Xavier R.J."/>
            <person name="Alm E.J."/>
        </authorList>
    </citation>
    <scope>NUCLEOTIDE SEQUENCE [LARGE SCALE GENOMIC DNA]</scope>
    <source>
        <strain evidence="3 4">BIOML-A7</strain>
    </source>
</reference>
<accession>A0A6I3QDW0</accession>
<dbReference type="InterPro" id="IPR012337">
    <property type="entry name" value="RNaseH-like_sf"/>
</dbReference>
<dbReference type="PANTHER" id="PTHR10948">
    <property type="entry name" value="TRANSPOSASE"/>
    <property type="match status" value="1"/>
</dbReference>
<keyword evidence="1" id="KW-0233">DNA recombination</keyword>
<dbReference type="GO" id="GO:0003676">
    <property type="term" value="F:nucleic acid binding"/>
    <property type="evidence" value="ECO:0007669"/>
    <property type="project" value="InterPro"/>
</dbReference>
<gene>
    <name evidence="3" type="ORF">GMD52_17425</name>
</gene>
<dbReference type="Pfam" id="PF13936">
    <property type="entry name" value="HTH_38"/>
    <property type="match status" value="1"/>
</dbReference>
<protein>
    <submittedName>
        <fullName evidence="3">IS30 family transposase</fullName>
    </submittedName>
</protein>
<proteinExistence type="predicted"/>
<organism evidence="3 4">
    <name type="scientific">Ruthenibacterium lactatiformans</name>
    <dbReference type="NCBI Taxonomy" id="1550024"/>
    <lineage>
        <taxon>Bacteria</taxon>
        <taxon>Bacillati</taxon>
        <taxon>Bacillota</taxon>
        <taxon>Clostridia</taxon>
        <taxon>Eubacteriales</taxon>
        <taxon>Oscillospiraceae</taxon>
        <taxon>Ruthenibacterium</taxon>
    </lineage>
</organism>
<dbReference type="NCBIfam" id="NF033563">
    <property type="entry name" value="transpos_IS30"/>
    <property type="match status" value="1"/>
</dbReference>
<dbReference type="SUPFAM" id="SSF53098">
    <property type="entry name" value="Ribonuclease H-like"/>
    <property type="match status" value="1"/>
</dbReference>
<feature type="region of interest" description="Disordered" evidence="2">
    <location>
        <begin position="51"/>
        <end position="85"/>
    </location>
</feature>
<dbReference type="GO" id="GO:0004803">
    <property type="term" value="F:transposase activity"/>
    <property type="evidence" value="ECO:0007669"/>
    <property type="project" value="TreeGrafter"/>
</dbReference>
<evidence type="ECO:0000313" key="3">
    <source>
        <dbReference type="EMBL" id="MTS53285.1"/>
    </source>
</evidence>
<dbReference type="GO" id="GO:0005829">
    <property type="term" value="C:cytosol"/>
    <property type="evidence" value="ECO:0007669"/>
    <property type="project" value="TreeGrafter"/>
</dbReference>
<name>A0A6I3QDW0_9FIRM</name>
<dbReference type="GO" id="GO:0015074">
    <property type="term" value="P:DNA integration"/>
    <property type="evidence" value="ECO:0007669"/>
    <property type="project" value="InterPro"/>
</dbReference>
<dbReference type="RefSeq" id="WP_155201716.1">
    <property type="nucleotide sequence ID" value="NZ_WMZL01000030.1"/>
</dbReference>
<dbReference type="GO" id="GO:0006310">
    <property type="term" value="P:DNA recombination"/>
    <property type="evidence" value="ECO:0007669"/>
    <property type="project" value="UniProtKB-KW"/>
</dbReference>
<dbReference type="InterPro" id="IPR025246">
    <property type="entry name" value="IS30-like_HTH"/>
</dbReference>
<dbReference type="PROSITE" id="PS50994">
    <property type="entry name" value="INTEGRASE"/>
    <property type="match status" value="1"/>
</dbReference>
<dbReference type="Gene3D" id="3.30.420.10">
    <property type="entry name" value="Ribonuclease H-like superfamily/Ribonuclease H"/>
    <property type="match status" value="1"/>
</dbReference>
<evidence type="ECO:0000256" key="1">
    <source>
        <dbReference type="ARBA" id="ARBA00023172"/>
    </source>
</evidence>
<sequence>MDCQDYIIESVERKKGQHLQREERGAIQHLKNAGYTNRAIARAIGCSPTTVGNELKRGTPPRKSSKGRKPGYSARRGEAVYKANRKRSRKPHRICHCTRFIRWIMEQVKEHKWSLDACVGYARLHKLFSAEEMVCTHTLYNEVWAGSLDLSVTELPEAMKRKQHKDSKPREHKKNFGTDISQRPEIAALRIEGGHWEGDTVVGKRGSKEAVVLSLLEKKTENYIAIRIPGKDADSVLNAMQSLREGFGEKFSQVFKTITVDNGSEFSAFSQVENWGCAVYFAHPYTSWERPQNERHNGLFRAFVPKGVSIEAFSAEYILAAADELNGRPRKKLGYRTPEELFDEFLDSVYAAEGCGSIAQDGSQRLPS</sequence>
<evidence type="ECO:0000256" key="2">
    <source>
        <dbReference type="SAM" id="MobiDB-lite"/>
    </source>
</evidence>
<dbReference type="PANTHER" id="PTHR10948:SF23">
    <property type="entry name" value="TRANSPOSASE INSI FOR INSERTION SEQUENCE ELEMENT IS30A-RELATED"/>
    <property type="match status" value="1"/>
</dbReference>
<dbReference type="Proteomes" id="UP000449193">
    <property type="component" value="Unassembled WGS sequence"/>
</dbReference>
<dbReference type="InterPro" id="IPR036397">
    <property type="entry name" value="RNaseH_sf"/>
</dbReference>